<evidence type="ECO:0000313" key="1">
    <source>
        <dbReference type="EMBL" id="VVB07558.1"/>
    </source>
</evidence>
<keyword evidence="2" id="KW-1185">Reference proteome</keyword>
<organism evidence="1 2">
    <name type="scientific">Arabis nemorensis</name>
    <dbReference type="NCBI Taxonomy" id="586526"/>
    <lineage>
        <taxon>Eukaryota</taxon>
        <taxon>Viridiplantae</taxon>
        <taxon>Streptophyta</taxon>
        <taxon>Embryophyta</taxon>
        <taxon>Tracheophyta</taxon>
        <taxon>Spermatophyta</taxon>
        <taxon>Magnoliopsida</taxon>
        <taxon>eudicotyledons</taxon>
        <taxon>Gunneridae</taxon>
        <taxon>Pentapetalae</taxon>
        <taxon>rosids</taxon>
        <taxon>malvids</taxon>
        <taxon>Brassicales</taxon>
        <taxon>Brassicaceae</taxon>
        <taxon>Arabideae</taxon>
        <taxon>Arabis</taxon>
    </lineage>
</organism>
<protein>
    <submittedName>
        <fullName evidence="1">Uncharacterized protein</fullName>
    </submittedName>
</protein>
<dbReference type="EMBL" id="CABITT030000006">
    <property type="protein sequence ID" value="VVB07558.1"/>
    <property type="molecule type" value="Genomic_DNA"/>
</dbReference>
<evidence type="ECO:0000313" key="2">
    <source>
        <dbReference type="Proteomes" id="UP000489600"/>
    </source>
</evidence>
<reference evidence="1" key="1">
    <citation type="submission" date="2019-07" db="EMBL/GenBank/DDBJ databases">
        <authorList>
            <person name="Dittberner H."/>
        </authorList>
    </citation>
    <scope>NUCLEOTIDE SEQUENCE [LARGE SCALE GENOMIC DNA]</scope>
</reference>
<accession>A0A565C1V9</accession>
<comment type="caution">
    <text evidence="1">The sequence shown here is derived from an EMBL/GenBank/DDBJ whole genome shotgun (WGS) entry which is preliminary data.</text>
</comment>
<proteinExistence type="predicted"/>
<name>A0A565C1V9_9BRAS</name>
<gene>
    <name evidence="1" type="ORF">ANE_LOCUS18002</name>
</gene>
<dbReference type="Proteomes" id="UP000489600">
    <property type="component" value="Unassembled WGS sequence"/>
</dbReference>
<sequence>MGLPHLDSTRVLGASMPTIGCRREAFRFREHKKDYERTYQEIRRAEGEIERRQNGPRQYP</sequence>
<dbReference type="AlphaFoldDB" id="A0A565C1V9"/>